<proteinExistence type="predicted"/>
<accession>A0A7D9JBA3</accession>
<evidence type="ECO:0000313" key="1">
    <source>
        <dbReference type="EMBL" id="CAB4025538.1"/>
    </source>
</evidence>
<dbReference type="PANTHER" id="PTHR20765:SF1">
    <property type="entry name" value="EQUILIBRATIVE NUCLEOBASE TRANSPORTER 1"/>
    <property type="match status" value="1"/>
</dbReference>
<reference evidence="1" key="1">
    <citation type="submission" date="2020-04" db="EMBL/GenBank/DDBJ databases">
        <authorList>
            <person name="Alioto T."/>
            <person name="Alioto T."/>
            <person name="Gomez Garrido J."/>
        </authorList>
    </citation>
    <scope>NUCLEOTIDE SEQUENCE</scope>
    <source>
        <strain evidence="1">A484AB</strain>
    </source>
</reference>
<name>A0A7D9JBA3_PARCT</name>
<gene>
    <name evidence="1" type="ORF">PACLA_8A000542</name>
</gene>
<dbReference type="EMBL" id="CACRXK020013662">
    <property type="protein sequence ID" value="CAB4025538.1"/>
    <property type="molecule type" value="Genomic_DNA"/>
</dbReference>
<organism evidence="1 2">
    <name type="scientific">Paramuricea clavata</name>
    <name type="common">Red gorgonian</name>
    <name type="synonym">Violescent sea-whip</name>
    <dbReference type="NCBI Taxonomy" id="317549"/>
    <lineage>
        <taxon>Eukaryota</taxon>
        <taxon>Metazoa</taxon>
        <taxon>Cnidaria</taxon>
        <taxon>Anthozoa</taxon>
        <taxon>Octocorallia</taxon>
        <taxon>Malacalcyonacea</taxon>
        <taxon>Plexauridae</taxon>
        <taxon>Paramuricea</taxon>
    </lineage>
</organism>
<dbReference type="Proteomes" id="UP001152795">
    <property type="component" value="Unassembled WGS sequence"/>
</dbReference>
<sequence length="109" mass="12509">MAALEWVFKHRYLILLWSELEVLLFSAIIYGWAALAVVLKQDNIFHDLCERTNNGNSTLTIGEYCLKNYIDERLDLVFLTGVLSFNAIGIVSGPFLDRFGPRKTRLLSR</sequence>
<evidence type="ECO:0000313" key="2">
    <source>
        <dbReference type="Proteomes" id="UP001152795"/>
    </source>
</evidence>
<comment type="caution">
    <text evidence="1">The sequence shown here is derived from an EMBL/GenBank/DDBJ whole genome shotgun (WGS) entry which is preliminary data.</text>
</comment>
<keyword evidence="2" id="KW-1185">Reference proteome</keyword>
<dbReference type="InterPro" id="IPR027197">
    <property type="entry name" value="SLC43A3"/>
</dbReference>
<dbReference type="PANTHER" id="PTHR20765">
    <property type="entry name" value="SOLUTE CARRIER FAMILY 43 MEMBER 3-RELATED"/>
    <property type="match status" value="1"/>
</dbReference>
<dbReference type="AlphaFoldDB" id="A0A7D9JBA3"/>
<protein>
    <submittedName>
        <fullName evidence="1">Large neutral amino acids transporter small subunit 3</fullName>
    </submittedName>
</protein>
<dbReference type="OrthoDB" id="330047at2759"/>